<reference evidence="3 4" key="1">
    <citation type="submission" date="2024-06" db="EMBL/GenBank/DDBJ databases">
        <title>Genomic Encyclopedia of Type Strains, Phase IV (KMG-IV): sequencing the most valuable type-strain genomes for metagenomic binning, comparative biology and taxonomic classification.</title>
        <authorList>
            <person name="Goeker M."/>
        </authorList>
    </citation>
    <scope>NUCLEOTIDE SEQUENCE [LARGE SCALE GENOMIC DNA]</scope>
    <source>
        <strain evidence="3 4">DSM 29846</strain>
    </source>
</reference>
<feature type="domain" description="Phage tail collar" evidence="2">
    <location>
        <begin position="402"/>
        <end position="460"/>
    </location>
</feature>
<dbReference type="RefSeq" id="WP_292344296.1">
    <property type="nucleotide sequence ID" value="NZ_JBEPLM010000013.1"/>
</dbReference>
<dbReference type="Proteomes" id="UP001549036">
    <property type="component" value="Unassembled WGS sequence"/>
</dbReference>
<comment type="caution">
    <text evidence="3">The sequence shown here is derived from an EMBL/GenBank/DDBJ whole genome shotgun (WGS) entry which is preliminary data.</text>
</comment>
<protein>
    <submittedName>
        <fullName evidence="3">Microcystin-dependent protein</fullName>
    </submittedName>
</protein>
<dbReference type="Gene3D" id="3.90.1340.10">
    <property type="entry name" value="Phage tail collar domain"/>
    <property type="match status" value="1"/>
</dbReference>
<proteinExistence type="predicted"/>
<keyword evidence="4" id="KW-1185">Reference proteome</keyword>
<name>A0ABV2I0Z0_9HYPH</name>
<evidence type="ECO:0000313" key="3">
    <source>
        <dbReference type="EMBL" id="MET3596193.1"/>
    </source>
</evidence>
<feature type="compositionally biased region" description="Polar residues" evidence="1">
    <location>
        <begin position="529"/>
        <end position="545"/>
    </location>
</feature>
<feature type="compositionally biased region" description="Polar residues" evidence="1">
    <location>
        <begin position="556"/>
        <end position="567"/>
    </location>
</feature>
<evidence type="ECO:0000256" key="1">
    <source>
        <dbReference type="SAM" id="MobiDB-lite"/>
    </source>
</evidence>
<dbReference type="Pfam" id="PF07484">
    <property type="entry name" value="Collar"/>
    <property type="match status" value="1"/>
</dbReference>
<evidence type="ECO:0000259" key="2">
    <source>
        <dbReference type="Pfam" id="PF07484"/>
    </source>
</evidence>
<dbReference type="EMBL" id="JBEPLM010000013">
    <property type="protein sequence ID" value="MET3596193.1"/>
    <property type="molecule type" value="Genomic_DNA"/>
</dbReference>
<dbReference type="SUPFAM" id="SSF88874">
    <property type="entry name" value="Receptor-binding domain of short tail fibre protein gp12"/>
    <property type="match status" value="1"/>
</dbReference>
<dbReference type="InterPro" id="IPR011083">
    <property type="entry name" value="Phage_tail_collar_dom"/>
</dbReference>
<feature type="region of interest" description="Disordered" evidence="1">
    <location>
        <begin position="529"/>
        <end position="569"/>
    </location>
</feature>
<organism evidence="3 4">
    <name type="scientific">Mesorhizobium shonense</name>
    <dbReference type="NCBI Taxonomy" id="1209948"/>
    <lineage>
        <taxon>Bacteria</taxon>
        <taxon>Pseudomonadati</taxon>
        <taxon>Pseudomonadota</taxon>
        <taxon>Alphaproteobacteria</taxon>
        <taxon>Hyphomicrobiales</taxon>
        <taxon>Phyllobacteriaceae</taxon>
        <taxon>Mesorhizobium</taxon>
    </lineage>
</organism>
<sequence length="586" mass="61283">MPKARNSLKIKGEIVASLSNAAAEGTCAIPLGLPTSLTLLLANQTDQSFVLVPRNGAAPTLRLDFTELSPAVAPDPAQVSCPWFTATAPRPGIIELALAAEQYDWLRLQYLAVRLNDLVLTGGAGLGLLEVTLERFHPHLTWQRSLPLMKLETPAAGQLTSGARGAGPAAYRHQTTGGSLQIEVRPSAARPDLAAAPAGQPEIVVGITTANSGKLQALTSSKLGGKAQVTAHGWTAERIEGSSTPFWRLVPKSQDGPWLGRPGPRSAVIEIGNLFTDQSRRGHLALYSANIPDRADGYQTVLIDAASGQPTISSFTISPSDGFGVIDTPQTAYLSWATSNAAYVVLSGVGVVPTGTSNFQVTVEKSTTFILTAFDSTLQLPQSLSVTATISPDPESLLVTAGTMINWGGPLSALPANWLLCDGSAYDIDDYPNLYAAIGTQYGGDGQTTFNVPDLTNAFVVGAGSQSAEPPQTGGGPDTHTHDVGLPTQTVAPTVTTDPGHDHVVPNAWYARSLSSTDHEYCQSVCAPSFSQGSSSNPTTVQSGGAHTHQIPVSFPDQSSGTNSVGSTPDVGVRPPWYSLCCLIKT</sequence>
<accession>A0ABV2I0Z0</accession>
<evidence type="ECO:0000313" key="4">
    <source>
        <dbReference type="Proteomes" id="UP001549036"/>
    </source>
</evidence>
<dbReference type="InterPro" id="IPR037053">
    <property type="entry name" value="Phage_tail_collar_dom_sf"/>
</dbReference>
<gene>
    <name evidence="3" type="ORF">ABID26_005610</name>
</gene>